<dbReference type="UniPathway" id="UPA00031">
    <property type="reaction ID" value="UER00008"/>
</dbReference>
<comment type="similarity">
    <text evidence="5">In the C-terminal section; belongs to the PRA-PH family.</text>
</comment>
<feature type="domain" description="Phosphoribosyl-AMP cyclohydrolase" evidence="13">
    <location>
        <begin position="11"/>
        <end position="84"/>
    </location>
</feature>
<comment type="pathway">
    <text evidence="3">Amino-acid biosynthesis; L-histidine biosynthesis; L-histidine from 5-phospho-alpha-D-ribose 1-diphosphate: step 3/9.</text>
</comment>
<dbReference type="Proteomes" id="UP000095563">
    <property type="component" value="Unassembled WGS sequence"/>
</dbReference>
<evidence type="ECO:0000313" key="15">
    <source>
        <dbReference type="Proteomes" id="UP000095563"/>
    </source>
</evidence>
<dbReference type="AlphaFoldDB" id="A0A174TAJ9"/>
<evidence type="ECO:0000256" key="5">
    <source>
        <dbReference type="ARBA" id="ARBA00007731"/>
    </source>
</evidence>
<evidence type="ECO:0000313" key="14">
    <source>
        <dbReference type="EMBL" id="CUQ06782.1"/>
    </source>
</evidence>
<evidence type="ECO:0000256" key="7">
    <source>
        <dbReference type="ARBA" id="ARBA00012414"/>
    </source>
</evidence>
<dbReference type="InterPro" id="IPR002496">
    <property type="entry name" value="PRib_AMP_CycHydrolase_dom"/>
</dbReference>
<protein>
    <recommendedName>
        <fullName evidence="9">Histidine biosynthesis bifunctional protein HisIE</fullName>
        <ecNumber evidence="8">3.5.4.19</ecNumber>
        <ecNumber evidence="7">3.6.1.31</ecNumber>
    </recommendedName>
</protein>
<dbReference type="EMBL" id="CZBO01000003">
    <property type="protein sequence ID" value="CUQ06782.1"/>
    <property type="molecule type" value="Genomic_DNA"/>
</dbReference>
<sequence length="89" mass="10444">MQHYKTKKVLMLAYMSEDSLKKTLESKTTWFYSRSRNKLWNKGETSGHFQHVKDIKVDCDNDTILILVEQIGNACHTGRESCFFKNIIN</sequence>
<evidence type="ECO:0000256" key="9">
    <source>
        <dbReference type="ARBA" id="ARBA00017720"/>
    </source>
</evidence>
<dbReference type="NCBIfam" id="NF000768">
    <property type="entry name" value="PRK00051.1"/>
    <property type="match status" value="1"/>
</dbReference>
<evidence type="ECO:0000256" key="6">
    <source>
        <dbReference type="ARBA" id="ARBA00008299"/>
    </source>
</evidence>
<keyword evidence="11 14" id="KW-0378">Hydrolase</keyword>
<evidence type="ECO:0000256" key="1">
    <source>
        <dbReference type="ARBA" id="ARBA00000024"/>
    </source>
</evidence>
<dbReference type="EC" id="3.5.4.19" evidence="8"/>
<evidence type="ECO:0000256" key="11">
    <source>
        <dbReference type="ARBA" id="ARBA00022801"/>
    </source>
</evidence>
<dbReference type="SUPFAM" id="SSF141734">
    <property type="entry name" value="HisI-like"/>
    <property type="match status" value="1"/>
</dbReference>
<dbReference type="PANTHER" id="PTHR42945:SF1">
    <property type="entry name" value="HISTIDINE BIOSYNTHESIS BIFUNCTIONAL PROTEIN HIS7"/>
    <property type="match status" value="1"/>
</dbReference>
<dbReference type="FunFam" id="3.10.20.810:FF:000001">
    <property type="entry name" value="Histidine biosynthesis bifunctional protein HisIE"/>
    <property type="match status" value="1"/>
</dbReference>
<accession>A0A174TAJ9</accession>
<evidence type="ECO:0000256" key="8">
    <source>
        <dbReference type="ARBA" id="ARBA00012721"/>
    </source>
</evidence>
<dbReference type="EC" id="3.6.1.31" evidence="7"/>
<evidence type="ECO:0000256" key="4">
    <source>
        <dbReference type="ARBA" id="ARBA00005204"/>
    </source>
</evidence>
<name>A0A174TAJ9_9CLOT</name>
<comment type="pathway">
    <text evidence="4">Amino-acid biosynthesis; L-histidine biosynthesis; L-histidine from 5-phospho-alpha-D-ribose 1-diphosphate: step 2/9.</text>
</comment>
<keyword evidence="10" id="KW-0028">Amino-acid biosynthesis</keyword>
<dbReference type="GO" id="GO:0004635">
    <property type="term" value="F:phosphoribosyl-AMP cyclohydrolase activity"/>
    <property type="evidence" value="ECO:0007669"/>
    <property type="project" value="UniProtKB-EC"/>
</dbReference>
<dbReference type="GO" id="GO:0000105">
    <property type="term" value="P:L-histidine biosynthetic process"/>
    <property type="evidence" value="ECO:0007669"/>
    <property type="project" value="UniProtKB-UniPathway"/>
</dbReference>
<dbReference type="Pfam" id="PF01502">
    <property type="entry name" value="PRA-CH"/>
    <property type="match status" value="1"/>
</dbReference>
<gene>
    <name evidence="14" type="primary">hisI</name>
    <name evidence="14" type="ORF">ERS852568_01754</name>
</gene>
<dbReference type="Gene3D" id="3.10.20.810">
    <property type="entry name" value="Phosphoribosyl-AMP cyclohydrolase"/>
    <property type="match status" value="1"/>
</dbReference>
<comment type="catalytic activity">
    <reaction evidence="1">
        <text>1-(5-phospho-beta-D-ribosyl)-5'-AMP + H2O = 1-(5-phospho-beta-D-ribosyl)-5-[(5-phospho-beta-D-ribosylamino)methylideneamino]imidazole-4-carboxamide</text>
        <dbReference type="Rhea" id="RHEA:20049"/>
        <dbReference type="ChEBI" id="CHEBI:15377"/>
        <dbReference type="ChEBI" id="CHEBI:58435"/>
        <dbReference type="ChEBI" id="CHEBI:59457"/>
        <dbReference type="EC" id="3.5.4.19"/>
    </reaction>
</comment>
<evidence type="ECO:0000256" key="2">
    <source>
        <dbReference type="ARBA" id="ARBA00001460"/>
    </source>
</evidence>
<comment type="catalytic activity">
    <reaction evidence="2">
        <text>1-(5-phospho-beta-D-ribosyl)-ATP + H2O = 1-(5-phospho-beta-D-ribosyl)-5'-AMP + diphosphate + H(+)</text>
        <dbReference type="Rhea" id="RHEA:22828"/>
        <dbReference type="ChEBI" id="CHEBI:15377"/>
        <dbReference type="ChEBI" id="CHEBI:15378"/>
        <dbReference type="ChEBI" id="CHEBI:33019"/>
        <dbReference type="ChEBI" id="CHEBI:59457"/>
        <dbReference type="ChEBI" id="CHEBI:73183"/>
        <dbReference type="EC" id="3.6.1.31"/>
    </reaction>
</comment>
<organism evidence="14 15">
    <name type="scientific">Clostridium baratii</name>
    <dbReference type="NCBI Taxonomy" id="1561"/>
    <lineage>
        <taxon>Bacteria</taxon>
        <taxon>Bacillati</taxon>
        <taxon>Bacillota</taxon>
        <taxon>Clostridia</taxon>
        <taxon>Eubacteriales</taxon>
        <taxon>Clostridiaceae</taxon>
        <taxon>Clostridium</taxon>
    </lineage>
</organism>
<reference evidence="14 15" key="1">
    <citation type="submission" date="2015-09" db="EMBL/GenBank/DDBJ databases">
        <authorList>
            <consortium name="Pathogen Informatics"/>
        </authorList>
    </citation>
    <scope>NUCLEOTIDE SEQUENCE [LARGE SCALE GENOMIC DNA]</scope>
    <source>
        <strain evidence="14 15">2789STDY5834956</strain>
    </source>
</reference>
<dbReference type="InterPro" id="IPR038019">
    <property type="entry name" value="PRib_AMP_CycHydrolase_sf"/>
</dbReference>
<dbReference type="PANTHER" id="PTHR42945">
    <property type="entry name" value="HISTIDINE BIOSYNTHESIS BIFUNCTIONAL PROTEIN"/>
    <property type="match status" value="1"/>
</dbReference>
<evidence type="ECO:0000256" key="12">
    <source>
        <dbReference type="ARBA" id="ARBA00023102"/>
    </source>
</evidence>
<evidence type="ECO:0000256" key="10">
    <source>
        <dbReference type="ARBA" id="ARBA00022605"/>
    </source>
</evidence>
<evidence type="ECO:0000259" key="13">
    <source>
        <dbReference type="Pfam" id="PF01502"/>
    </source>
</evidence>
<evidence type="ECO:0000256" key="3">
    <source>
        <dbReference type="ARBA" id="ARBA00005169"/>
    </source>
</evidence>
<keyword evidence="12" id="KW-0368">Histidine biosynthesis</keyword>
<dbReference type="GO" id="GO:0004636">
    <property type="term" value="F:phosphoribosyl-ATP diphosphatase activity"/>
    <property type="evidence" value="ECO:0007669"/>
    <property type="project" value="UniProtKB-EC"/>
</dbReference>
<comment type="similarity">
    <text evidence="6">In the N-terminal section; belongs to the PRA-CH family.</text>
</comment>
<proteinExistence type="inferred from homology"/>